<proteinExistence type="predicted"/>
<dbReference type="EMBL" id="JAOTPV010000010">
    <property type="protein sequence ID" value="KAJ4477414.1"/>
    <property type="molecule type" value="Genomic_DNA"/>
</dbReference>
<feature type="compositionally biased region" description="Polar residues" evidence="1">
    <location>
        <begin position="53"/>
        <end position="66"/>
    </location>
</feature>
<gene>
    <name evidence="2" type="ORF">J3R30DRAFT_217753</name>
</gene>
<evidence type="ECO:0000313" key="2">
    <source>
        <dbReference type="EMBL" id="KAJ4477414.1"/>
    </source>
</evidence>
<organism evidence="2 3">
    <name type="scientific">Lentinula aciculospora</name>
    <dbReference type="NCBI Taxonomy" id="153920"/>
    <lineage>
        <taxon>Eukaryota</taxon>
        <taxon>Fungi</taxon>
        <taxon>Dikarya</taxon>
        <taxon>Basidiomycota</taxon>
        <taxon>Agaricomycotina</taxon>
        <taxon>Agaricomycetes</taxon>
        <taxon>Agaricomycetidae</taxon>
        <taxon>Agaricales</taxon>
        <taxon>Marasmiineae</taxon>
        <taxon>Omphalotaceae</taxon>
        <taxon>Lentinula</taxon>
    </lineage>
</organism>
<sequence>MQLRIFSTSTNHTNTTTRFCSTLFVGLVLLLTRTVAVPISPMTVIHDPSGNITSSLPDELAQHNNSPLPPSIHPRTDSSNVIEARFDFAGSKGVDDATLQQRCKQLLEPVRELLLVFLVRNIRKIHLDLANWEFPQGTETQIPIRLSFHGAPGAGAEKELDHFKLIVSGDLPHKCHYYVELRGNIVRGASSLTGTLSAVENAKTTILVSFKDGQELESNSVDQKQLLAPLQQFIDTRIDERESAAKLVAADFMTRKHNPRSIISNAY</sequence>
<evidence type="ECO:0000256" key="1">
    <source>
        <dbReference type="SAM" id="MobiDB-lite"/>
    </source>
</evidence>
<reference evidence="2" key="1">
    <citation type="submission" date="2022-08" db="EMBL/GenBank/DDBJ databases">
        <title>A Global Phylogenomic Analysis of the Shiitake Genus Lentinula.</title>
        <authorList>
            <consortium name="DOE Joint Genome Institute"/>
            <person name="Sierra-Patev S."/>
            <person name="Min B."/>
            <person name="Naranjo-Ortiz M."/>
            <person name="Looney B."/>
            <person name="Konkel Z."/>
            <person name="Slot J.C."/>
            <person name="Sakamoto Y."/>
            <person name="Steenwyk J.L."/>
            <person name="Rokas A."/>
            <person name="Carro J."/>
            <person name="Camarero S."/>
            <person name="Ferreira P."/>
            <person name="Molpeceres G."/>
            <person name="Ruiz-Duenas F.J."/>
            <person name="Serrano A."/>
            <person name="Henrissat B."/>
            <person name="Drula E."/>
            <person name="Hughes K.W."/>
            <person name="Mata J.L."/>
            <person name="Ishikawa N.K."/>
            <person name="Vargas-Isla R."/>
            <person name="Ushijima S."/>
            <person name="Smith C.A."/>
            <person name="Ahrendt S."/>
            <person name="Andreopoulos W."/>
            <person name="He G."/>
            <person name="Labutti K."/>
            <person name="Lipzen A."/>
            <person name="Ng V."/>
            <person name="Riley R."/>
            <person name="Sandor L."/>
            <person name="Barry K."/>
            <person name="Martinez A.T."/>
            <person name="Xiao Y."/>
            <person name="Gibbons J.G."/>
            <person name="Terashima K."/>
            <person name="Grigoriev I.V."/>
            <person name="Hibbett D.S."/>
        </authorList>
    </citation>
    <scope>NUCLEOTIDE SEQUENCE</scope>
    <source>
        <strain evidence="2">JLM2183</strain>
    </source>
</reference>
<name>A0A9W9A940_9AGAR</name>
<feature type="region of interest" description="Disordered" evidence="1">
    <location>
        <begin position="53"/>
        <end position="75"/>
    </location>
</feature>
<accession>A0A9W9A940</accession>
<comment type="caution">
    <text evidence="2">The sequence shown here is derived from an EMBL/GenBank/DDBJ whole genome shotgun (WGS) entry which is preliminary data.</text>
</comment>
<protein>
    <submittedName>
        <fullName evidence="2">Uncharacterized protein</fullName>
    </submittedName>
</protein>
<dbReference type="Proteomes" id="UP001150266">
    <property type="component" value="Unassembled WGS sequence"/>
</dbReference>
<dbReference type="AlphaFoldDB" id="A0A9W9A940"/>
<evidence type="ECO:0000313" key="3">
    <source>
        <dbReference type="Proteomes" id="UP001150266"/>
    </source>
</evidence>
<keyword evidence="3" id="KW-1185">Reference proteome</keyword>